<keyword evidence="2" id="KW-1133">Transmembrane helix</keyword>
<dbReference type="Proteomes" id="UP000193240">
    <property type="component" value="Unassembled WGS sequence"/>
</dbReference>
<dbReference type="InParanoid" id="A0A1Y2LRU7"/>
<reference evidence="3 4" key="1">
    <citation type="journal article" date="2017" name="Genome Announc.">
        <title>Genome sequence of the saprophytic ascomycete Epicoccum nigrum ICMP 19927 strain isolated from New Zealand.</title>
        <authorList>
            <person name="Fokin M."/>
            <person name="Fleetwood D."/>
            <person name="Weir B.S."/>
            <person name="Villas-Boas S.G."/>
        </authorList>
    </citation>
    <scope>NUCLEOTIDE SEQUENCE [LARGE SCALE GENOMIC DNA]</scope>
    <source>
        <strain evidence="3 4">ICMP 19927</strain>
    </source>
</reference>
<keyword evidence="2" id="KW-0472">Membrane</keyword>
<dbReference type="STRING" id="105696.A0A1Y2LRU7"/>
<dbReference type="AlphaFoldDB" id="A0A1Y2LRU7"/>
<keyword evidence="2" id="KW-0812">Transmembrane</keyword>
<evidence type="ECO:0000256" key="2">
    <source>
        <dbReference type="SAM" id="Phobius"/>
    </source>
</evidence>
<keyword evidence="4" id="KW-1185">Reference proteome</keyword>
<evidence type="ECO:0000313" key="4">
    <source>
        <dbReference type="Proteomes" id="UP000193240"/>
    </source>
</evidence>
<dbReference type="EMBL" id="KZ107851">
    <property type="protein sequence ID" value="OSS46604.1"/>
    <property type="molecule type" value="Genomic_DNA"/>
</dbReference>
<gene>
    <name evidence="3" type="ORF">B5807_08464</name>
</gene>
<name>A0A1Y2LRU7_EPING</name>
<evidence type="ECO:0000256" key="1">
    <source>
        <dbReference type="SAM" id="MobiDB-lite"/>
    </source>
</evidence>
<feature type="transmembrane region" description="Helical" evidence="2">
    <location>
        <begin position="12"/>
        <end position="33"/>
    </location>
</feature>
<organism evidence="3 4">
    <name type="scientific">Epicoccum nigrum</name>
    <name type="common">Soil fungus</name>
    <name type="synonym">Epicoccum purpurascens</name>
    <dbReference type="NCBI Taxonomy" id="105696"/>
    <lineage>
        <taxon>Eukaryota</taxon>
        <taxon>Fungi</taxon>
        <taxon>Dikarya</taxon>
        <taxon>Ascomycota</taxon>
        <taxon>Pezizomycotina</taxon>
        <taxon>Dothideomycetes</taxon>
        <taxon>Pleosporomycetidae</taxon>
        <taxon>Pleosporales</taxon>
        <taxon>Pleosporineae</taxon>
        <taxon>Didymellaceae</taxon>
        <taxon>Epicoccum</taxon>
    </lineage>
</organism>
<feature type="compositionally biased region" description="Acidic residues" evidence="1">
    <location>
        <begin position="261"/>
        <end position="270"/>
    </location>
</feature>
<feature type="region of interest" description="Disordered" evidence="1">
    <location>
        <begin position="256"/>
        <end position="278"/>
    </location>
</feature>
<sequence>MFSSIISAATRHVLILLITYAFVKLIPSLYSWLTTPTPKEPWKLTYASVLEARSILNSTGLPTELALQILDHAEYWPSLSFSSHTPRLIKARATHTSPSAATLCLAAPILNPDSLHTHGETPRVKAIDFRIRSRDQGWTSEPTRGTFHTSSWTEVSLLRGAPTNTLSSTAAPTNSFGSETDVSGLPPSCWLSAVFASPASFLAHILPRGWSLVPRPEEAEQGPQGGEGGLAWFLQGNRVATAGSCEEYSVRWIRDAGGGEEREEEEEEEEGRGGGEGFVESVREGDWLLVWARAKWPGWQCVVEHVEVTVHYGFS</sequence>
<protein>
    <submittedName>
        <fullName evidence="3">Uncharacterized protein</fullName>
    </submittedName>
</protein>
<dbReference type="OMA" id="DEYRIVW"/>
<evidence type="ECO:0000313" key="3">
    <source>
        <dbReference type="EMBL" id="OSS46604.1"/>
    </source>
</evidence>
<proteinExistence type="predicted"/>
<accession>A0A1Y2LRU7</accession>